<dbReference type="SMART" id="SM00181">
    <property type="entry name" value="EGF"/>
    <property type="match status" value="2"/>
</dbReference>
<dbReference type="InterPro" id="IPR016186">
    <property type="entry name" value="C-type_lectin-like/link_sf"/>
</dbReference>
<feature type="non-terminal residue" evidence="7">
    <location>
        <position position="1"/>
    </location>
</feature>
<feature type="domain" description="C-type lectin" evidence="6">
    <location>
        <begin position="81"/>
        <end position="203"/>
    </location>
</feature>
<sequence>CSKQPCQHGHCVNTAGGYKCTCSTGWTGQNCQRDINECTQQPCQHGRCVNKAGGYKCTCSTGWSGQNCQNAPPCKGGWIEYNNHCYKFFKDKRCWSKANEKCKEFGANLASVTSAGENNFIAGLIADGHVRHVVWFGLNRLDGKKWKWTDGSPLSYKNWAPDEPGRNAMGLWGDDRNLWIRAKGKKGQWNDHHCKNKLSFVCKAPK</sequence>
<dbReference type="InterPro" id="IPR000152">
    <property type="entry name" value="EGF-type_Asp/Asn_hydroxyl_site"/>
</dbReference>
<dbReference type="Pfam" id="PF00059">
    <property type="entry name" value="Lectin_C"/>
    <property type="match status" value="1"/>
</dbReference>
<dbReference type="STRING" id="7739.C3ZDM8"/>
<evidence type="ECO:0000259" key="6">
    <source>
        <dbReference type="PROSITE" id="PS50041"/>
    </source>
</evidence>
<evidence type="ECO:0008006" key="8">
    <source>
        <dbReference type="Google" id="ProtNLM"/>
    </source>
</evidence>
<dbReference type="SUPFAM" id="SSF56436">
    <property type="entry name" value="C-type lectin-like"/>
    <property type="match status" value="1"/>
</dbReference>
<dbReference type="CDD" id="cd00037">
    <property type="entry name" value="CLECT"/>
    <property type="match status" value="1"/>
</dbReference>
<dbReference type="InterPro" id="IPR018097">
    <property type="entry name" value="EGF_Ca-bd_CS"/>
</dbReference>
<evidence type="ECO:0000313" key="7">
    <source>
        <dbReference type="EMBL" id="EEN48834.1"/>
    </source>
</evidence>
<dbReference type="Gene3D" id="2.10.25.10">
    <property type="entry name" value="Laminin"/>
    <property type="match status" value="2"/>
</dbReference>
<dbReference type="eggNOG" id="ENOG502QRBE">
    <property type="taxonomic scope" value="Eukaryota"/>
</dbReference>
<keyword evidence="1 4" id="KW-0245">EGF-like domain</keyword>
<dbReference type="InterPro" id="IPR009030">
    <property type="entry name" value="Growth_fac_rcpt_cys_sf"/>
</dbReference>
<comment type="caution">
    <text evidence="4">Lacks conserved residue(s) required for the propagation of feature annotation.</text>
</comment>
<keyword evidence="3 4" id="KW-1015">Disulfide bond</keyword>
<evidence type="ECO:0000256" key="3">
    <source>
        <dbReference type="ARBA" id="ARBA00023157"/>
    </source>
</evidence>
<proteinExistence type="predicted"/>
<dbReference type="InterPro" id="IPR001881">
    <property type="entry name" value="EGF-like_Ca-bd_dom"/>
</dbReference>
<name>C3ZDM8_BRAFL</name>
<dbReference type="PROSITE" id="PS01187">
    <property type="entry name" value="EGF_CA"/>
    <property type="match status" value="1"/>
</dbReference>
<feature type="domain" description="EGF-like" evidence="5">
    <location>
        <begin position="1"/>
        <end position="32"/>
    </location>
</feature>
<dbReference type="InterPro" id="IPR016187">
    <property type="entry name" value="CTDL_fold"/>
</dbReference>
<evidence type="ECO:0000256" key="4">
    <source>
        <dbReference type="PROSITE-ProRule" id="PRU00076"/>
    </source>
</evidence>
<dbReference type="GO" id="GO:0005509">
    <property type="term" value="F:calcium ion binding"/>
    <property type="evidence" value="ECO:0007669"/>
    <property type="project" value="InterPro"/>
</dbReference>
<dbReference type="CDD" id="cd00054">
    <property type="entry name" value="EGF_CA"/>
    <property type="match status" value="2"/>
</dbReference>
<dbReference type="PROSITE" id="PS50041">
    <property type="entry name" value="C_TYPE_LECTIN_2"/>
    <property type="match status" value="1"/>
</dbReference>
<feature type="disulfide bond" evidence="4">
    <location>
        <begin position="59"/>
        <end position="68"/>
    </location>
</feature>
<dbReference type="InterPro" id="IPR001304">
    <property type="entry name" value="C-type_lectin-like"/>
</dbReference>
<reference evidence="7" key="1">
    <citation type="journal article" date="2008" name="Nature">
        <title>The amphioxus genome and the evolution of the chordate karyotype.</title>
        <authorList>
            <consortium name="US DOE Joint Genome Institute (JGI-PGF)"/>
            <person name="Putnam N.H."/>
            <person name="Butts T."/>
            <person name="Ferrier D.E.K."/>
            <person name="Furlong R.F."/>
            <person name="Hellsten U."/>
            <person name="Kawashima T."/>
            <person name="Robinson-Rechavi M."/>
            <person name="Shoguchi E."/>
            <person name="Terry A."/>
            <person name="Yu J.-K."/>
            <person name="Benito-Gutierrez E.L."/>
            <person name="Dubchak I."/>
            <person name="Garcia-Fernandez J."/>
            <person name="Gibson-Brown J.J."/>
            <person name="Grigoriev I.V."/>
            <person name="Horton A.C."/>
            <person name="de Jong P.J."/>
            <person name="Jurka J."/>
            <person name="Kapitonov V.V."/>
            <person name="Kohara Y."/>
            <person name="Kuroki Y."/>
            <person name="Lindquist E."/>
            <person name="Lucas S."/>
            <person name="Osoegawa K."/>
            <person name="Pennacchio L.A."/>
            <person name="Salamov A.A."/>
            <person name="Satou Y."/>
            <person name="Sauka-Spengler T."/>
            <person name="Schmutz J."/>
            <person name="Shin-I T."/>
            <person name="Toyoda A."/>
            <person name="Bronner-Fraser M."/>
            <person name="Fujiyama A."/>
            <person name="Holland L.Z."/>
            <person name="Holland P.W.H."/>
            <person name="Satoh N."/>
            <person name="Rokhsar D.S."/>
        </authorList>
    </citation>
    <scope>NUCLEOTIDE SEQUENCE [LARGE SCALE GENOMIC DNA]</scope>
    <source>
        <strain evidence="7">S238N-H82</strain>
        <tissue evidence="7">Testes</tissue>
    </source>
</reference>
<dbReference type="FunFam" id="2.10.25.10:FF:000279">
    <property type="entry name" value="Neurogenic locus notch 1"/>
    <property type="match status" value="1"/>
</dbReference>
<dbReference type="Pfam" id="PF00008">
    <property type="entry name" value="EGF"/>
    <property type="match status" value="2"/>
</dbReference>
<dbReference type="InterPro" id="IPR050111">
    <property type="entry name" value="C-type_lectin/snaclec_domain"/>
</dbReference>
<feature type="disulfide bond" evidence="4">
    <location>
        <begin position="38"/>
        <end position="48"/>
    </location>
</feature>
<dbReference type="SMART" id="SM00034">
    <property type="entry name" value="CLECT"/>
    <property type="match status" value="1"/>
</dbReference>
<dbReference type="InParanoid" id="C3ZDM8"/>
<evidence type="ECO:0000259" key="5">
    <source>
        <dbReference type="PROSITE" id="PS50026"/>
    </source>
</evidence>
<dbReference type="SMART" id="SM00179">
    <property type="entry name" value="EGF_CA"/>
    <property type="match status" value="2"/>
</dbReference>
<accession>C3ZDM8</accession>
<dbReference type="PROSITE" id="PS00022">
    <property type="entry name" value="EGF_1"/>
    <property type="match status" value="2"/>
</dbReference>
<dbReference type="PANTHER" id="PTHR22803">
    <property type="entry name" value="MANNOSE, PHOSPHOLIPASE, LECTIN RECEPTOR RELATED"/>
    <property type="match status" value="1"/>
</dbReference>
<dbReference type="SUPFAM" id="SSF57184">
    <property type="entry name" value="Growth factor receptor domain"/>
    <property type="match status" value="1"/>
</dbReference>
<keyword evidence="2" id="KW-0677">Repeat</keyword>
<feature type="disulfide bond" evidence="4">
    <location>
        <begin position="22"/>
        <end position="31"/>
    </location>
</feature>
<dbReference type="InterPro" id="IPR000742">
    <property type="entry name" value="EGF"/>
</dbReference>
<dbReference type="Gene3D" id="3.10.100.10">
    <property type="entry name" value="Mannose-Binding Protein A, subunit A"/>
    <property type="match status" value="1"/>
</dbReference>
<evidence type="ECO:0000256" key="1">
    <source>
        <dbReference type="ARBA" id="ARBA00022536"/>
    </source>
</evidence>
<dbReference type="PROSITE" id="PS50026">
    <property type="entry name" value="EGF_3"/>
    <property type="match status" value="2"/>
</dbReference>
<dbReference type="FunFam" id="3.10.100.10:FF:000094">
    <property type="entry name" value="Uncharacterized protein"/>
    <property type="match status" value="1"/>
</dbReference>
<dbReference type="PROSITE" id="PS00010">
    <property type="entry name" value="ASX_HYDROXYL"/>
    <property type="match status" value="2"/>
</dbReference>
<gene>
    <name evidence="7" type="ORF">BRAFLDRAFT_201924</name>
</gene>
<dbReference type="PROSITE" id="PS01186">
    <property type="entry name" value="EGF_2"/>
    <property type="match status" value="2"/>
</dbReference>
<dbReference type="FunFam" id="2.10.25.10:FF:000901">
    <property type="entry name" value="Uncharacterized protein"/>
    <property type="match status" value="1"/>
</dbReference>
<dbReference type="AlphaFoldDB" id="C3ZDM8"/>
<protein>
    <recommendedName>
        <fullName evidence="8">C-type lectin domain-containing protein</fullName>
    </recommendedName>
</protein>
<dbReference type="FunCoup" id="C3ZDM8">
    <property type="interactions" value="15"/>
</dbReference>
<dbReference type="EMBL" id="GG666612">
    <property type="protein sequence ID" value="EEN48834.1"/>
    <property type="molecule type" value="Genomic_DNA"/>
</dbReference>
<organism>
    <name type="scientific">Branchiostoma floridae</name>
    <name type="common">Florida lancelet</name>
    <name type="synonym">Amphioxus</name>
    <dbReference type="NCBI Taxonomy" id="7739"/>
    <lineage>
        <taxon>Eukaryota</taxon>
        <taxon>Metazoa</taxon>
        <taxon>Chordata</taxon>
        <taxon>Cephalochordata</taxon>
        <taxon>Leptocardii</taxon>
        <taxon>Amphioxiformes</taxon>
        <taxon>Branchiostomatidae</taxon>
        <taxon>Branchiostoma</taxon>
    </lineage>
</organism>
<feature type="domain" description="EGF-like" evidence="5">
    <location>
        <begin position="34"/>
        <end position="69"/>
    </location>
</feature>
<evidence type="ECO:0000256" key="2">
    <source>
        <dbReference type="ARBA" id="ARBA00022737"/>
    </source>
</evidence>
<feature type="disulfide bond" evidence="4">
    <location>
        <begin position="1"/>
        <end position="11"/>
    </location>
</feature>